<protein>
    <submittedName>
        <fullName evidence="8">OmpA-OmpF porin, OOP family</fullName>
    </submittedName>
</protein>
<evidence type="ECO:0000256" key="6">
    <source>
        <dbReference type="SAM" id="SignalP"/>
    </source>
</evidence>
<sequence length="309" mass="33511">MKGTTTLSVLLTMILSGAGYAQTDEPHAPLKAPMKPDTLKKYYVDLDRDGVVDVLDECPNTPKGVKVDLLGCEIDSDNDGVPDSKDMCPNSPAGTKVNLVGCVGDDDQDGVPNDRDACPHTILGKKVDAKGCAHDDVSSHAQAAPLEEAPLESKPLKEVEHGDAVTVSLHLRFPTGEYHLSAAQKQKIRDAFAKLKALEGDQVLLIEGHTDAIGCQDDNLKLSWNRAEAVRQFLVNERYLPASKIYIVGWGENKPVADNYDVAGRAQNRRVDMSVVSPDALPAEAVHEIPDDMRGYVRRPGRCPLPDSK</sequence>
<evidence type="ECO:0000256" key="1">
    <source>
        <dbReference type="ARBA" id="ARBA00004442"/>
    </source>
</evidence>
<dbReference type="PANTHER" id="PTHR30329:SF21">
    <property type="entry name" value="LIPOPROTEIN YIAD-RELATED"/>
    <property type="match status" value="1"/>
</dbReference>
<keyword evidence="3 5" id="KW-0472">Membrane</keyword>
<evidence type="ECO:0000256" key="3">
    <source>
        <dbReference type="ARBA" id="ARBA00023136"/>
    </source>
</evidence>
<dbReference type="PROSITE" id="PS51123">
    <property type="entry name" value="OMPA_2"/>
    <property type="match status" value="1"/>
</dbReference>
<dbReference type="GO" id="GO:0009279">
    <property type="term" value="C:cell outer membrane"/>
    <property type="evidence" value="ECO:0007669"/>
    <property type="project" value="UniProtKB-SubCell"/>
</dbReference>
<evidence type="ECO:0000256" key="5">
    <source>
        <dbReference type="PROSITE-ProRule" id="PRU00473"/>
    </source>
</evidence>
<dbReference type="PANTHER" id="PTHR30329">
    <property type="entry name" value="STATOR ELEMENT OF FLAGELLAR MOTOR COMPLEX"/>
    <property type="match status" value="1"/>
</dbReference>
<evidence type="ECO:0000259" key="7">
    <source>
        <dbReference type="PROSITE" id="PS51123"/>
    </source>
</evidence>
<dbReference type="GO" id="GO:0007155">
    <property type="term" value="P:cell adhesion"/>
    <property type="evidence" value="ECO:0007669"/>
    <property type="project" value="InterPro"/>
</dbReference>
<evidence type="ECO:0000313" key="8">
    <source>
        <dbReference type="EMBL" id="SIO06185.1"/>
    </source>
</evidence>
<dbReference type="SUPFAM" id="SSF103647">
    <property type="entry name" value="TSP type-3 repeat"/>
    <property type="match status" value="1"/>
</dbReference>
<reference evidence="8 9" key="1">
    <citation type="submission" date="2016-11" db="EMBL/GenBank/DDBJ databases">
        <authorList>
            <person name="Jaros S."/>
            <person name="Januszkiewicz K."/>
            <person name="Wedrychowicz H."/>
        </authorList>
    </citation>
    <scope>NUCLEOTIDE SEQUENCE [LARGE SCALE GENOMIC DNA]</scope>
    <source>
        <strain evidence="8 9">DSM 17737</strain>
    </source>
</reference>
<dbReference type="PRINTS" id="PR01021">
    <property type="entry name" value="OMPADOMAIN"/>
</dbReference>
<evidence type="ECO:0000313" key="9">
    <source>
        <dbReference type="Proteomes" id="UP000198461"/>
    </source>
</evidence>
<feature type="signal peptide" evidence="6">
    <location>
        <begin position="1"/>
        <end position="21"/>
    </location>
</feature>
<dbReference type="STRING" id="364032.SAMN05443662_1317"/>
<gene>
    <name evidence="8" type="ORF">SAMN05443662_1317</name>
</gene>
<feature type="chain" id="PRO_5012410327" evidence="6">
    <location>
        <begin position="22"/>
        <end position="309"/>
    </location>
</feature>
<name>A0A1N6GF75_9GAMM</name>
<proteinExistence type="predicted"/>
<dbReference type="Pfam" id="PF00691">
    <property type="entry name" value="OmpA"/>
    <property type="match status" value="1"/>
</dbReference>
<dbReference type="InterPro" id="IPR050330">
    <property type="entry name" value="Bact_OuterMem_StrucFunc"/>
</dbReference>
<dbReference type="InterPro" id="IPR006664">
    <property type="entry name" value="OMP_bac"/>
</dbReference>
<feature type="domain" description="OmpA-like" evidence="7">
    <location>
        <begin position="160"/>
        <end position="279"/>
    </location>
</feature>
<dbReference type="RefSeq" id="WP_074201593.1">
    <property type="nucleotide sequence ID" value="NZ_FSRE01000003.1"/>
</dbReference>
<dbReference type="InterPro" id="IPR028974">
    <property type="entry name" value="TSP_type-3_rpt"/>
</dbReference>
<dbReference type="EMBL" id="FSRE01000003">
    <property type="protein sequence ID" value="SIO06185.1"/>
    <property type="molecule type" value="Genomic_DNA"/>
</dbReference>
<dbReference type="Pfam" id="PF02412">
    <property type="entry name" value="TSP_3"/>
    <property type="match status" value="3"/>
</dbReference>
<evidence type="ECO:0000256" key="2">
    <source>
        <dbReference type="ARBA" id="ARBA00022729"/>
    </source>
</evidence>
<dbReference type="InterPro" id="IPR036737">
    <property type="entry name" value="OmpA-like_sf"/>
</dbReference>
<dbReference type="SUPFAM" id="SSF103088">
    <property type="entry name" value="OmpA-like"/>
    <property type="match status" value="1"/>
</dbReference>
<organism evidence="8 9">
    <name type="scientific">Sulfurivirga caldicuralii</name>
    <dbReference type="NCBI Taxonomy" id="364032"/>
    <lineage>
        <taxon>Bacteria</taxon>
        <taxon>Pseudomonadati</taxon>
        <taxon>Pseudomonadota</taxon>
        <taxon>Gammaproteobacteria</taxon>
        <taxon>Thiotrichales</taxon>
        <taxon>Piscirickettsiaceae</taxon>
        <taxon>Sulfurivirga</taxon>
    </lineage>
</organism>
<dbReference type="InterPro" id="IPR003367">
    <property type="entry name" value="Thrombospondin_3-like_rpt"/>
</dbReference>
<accession>A0A1N6GF75</accession>
<comment type="subcellular location">
    <subcellularLocation>
        <location evidence="1">Cell outer membrane</location>
    </subcellularLocation>
</comment>
<keyword evidence="2 6" id="KW-0732">Signal</keyword>
<keyword evidence="4" id="KW-0998">Cell outer membrane</keyword>
<dbReference type="AlphaFoldDB" id="A0A1N6GF75"/>
<dbReference type="Proteomes" id="UP000198461">
    <property type="component" value="Unassembled WGS sequence"/>
</dbReference>
<dbReference type="Gene3D" id="4.10.1080.10">
    <property type="entry name" value="TSP type-3 repeat"/>
    <property type="match status" value="1"/>
</dbReference>
<evidence type="ECO:0000256" key="4">
    <source>
        <dbReference type="ARBA" id="ARBA00023237"/>
    </source>
</evidence>
<keyword evidence="9" id="KW-1185">Reference proteome</keyword>
<dbReference type="GO" id="GO:0005509">
    <property type="term" value="F:calcium ion binding"/>
    <property type="evidence" value="ECO:0007669"/>
    <property type="project" value="InterPro"/>
</dbReference>
<dbReference type="CDD" id="cd07185">
    <property type="entry name" value="OmpA_C-like"/>
    <property type="match status" value="1"/>
</dbReference>
<dbReference type="InterPro" id="IPR006665">
    <property type="entry name" value="OmpA-like"/>
</dbReference>
<dbReference type="Gene3D" id="3.30.1330.60">
    <property type="entry name" value="OmpA-like domain"/>
    <property type="match status" value="1"/>
</dbReference>